<keyword evidence="3 6" id="KW-1133">Transmembrane helix</keyword>
<evidence type="ECO:0000256" key="6">
    <source>
        <dbReference type="SAM" id="Phobius"/>
    </source>
</evidence>
<dbReference type="PANTHER" id="PTHR47685:SF1">
    <property type="entry name" value="MAGNESIUM TRANSPORT PROTEIN CORA"/>
    <property type="match status" value="1"/>
</dbReference>
<proteinExistence type="predicted"/>
<dbReference type="AlphaFoldDB" id="A0A8H3FDQ6"/>
<keyword evidence="8" id="KW-1185">Reference proteome</keyword>
<feature type="region of interest" description="Disordered" evidence="5">
    <location>
        <begin position="1"/>
        <end position="44"/>
    </location>
</feature>
<dbReference type="InterPro" id="IPR045863">
    <property type="entry name" value="CorA_TM1_TM2"/>
</dbReference>
<keyword evidence="2 6" id="KW-0812">Transmembrane</keyword>
<dbReference type="PANTHER" id="PTHR47685">
    <property type="entry name" value="MAGNESIUM TRANSPORT PROTEIN CORA"/>
    <property type="match status" value="1"/>
</dbReference>
<name>A0A8H3FDQ6_9LECA</name>
<protein>
    <recommendedName>
        <fullName evidence="9">Mg2+ transporter protein</fullName>
    </recommendedName>
</protein>
<evidence type="ECO:0008006" key="9">
    <source>
        <dbReference type="Google" id="ProtNLM"/>
    </source>
</evidence>
<organism evidence="7 8">
    <name type="scientific">Imshaugia aleurites</name>
    <dbReference type="NCBI Taxonomy" id="172621"/>
    <lineage>
        <taxon>Eukaryota</taxon>
        <taxon>Fungi</taxon>
        <taxon>Dikarya</taxon>
        <taxon>Ascomycota</taxon>
        <taxon>Pezizomycotina</taxon>
        <taxon>Lecanoromycetes</taxon>
        <taxon>OSLEUM clade</taxon>
        <taxon>Lecanoromycetidae</taxon>
        <taxon>Lecanorales</taxon>
        <taxon>Lecanorineae</taxon>
        <taxon>Parmeliaceae</taxon>
        <taxon>Imshaugia</taxon>
    </lineage>
</organism>
<evidence type="ECO:0000256" key="4">
    <source>
        <dbReference type="ARBA" id="ARBA00023136"/>
    </source>
</evidence>
<evidence type="ECO:0000313" key="8">
    <source>
        <dbReference type="Proteomes" id="UP000664534"/>
    </source>
</evidence>
<accession>A0A8H3FDQ6</accession>
<dbReference type="GO" id="GO:0046873">
    <property type="term" value="F:metal ion transmembrane transporter activity"/>
    <property type="evidence" value="ECO:0007669"/>
    <property type="project" value="InterPro"/>
</dbReference>
<gene>
    <name evidence="7" type="ORF">IMSHALPRED_005243</name>
</gene>
<evidence type="ECO:0000256" key="1">
    <source>
        <dbReference type="ARBA" id="ARBA00004141"/>
    </source>
</evidence>
<dbReference type="Proteomes" id="UP000664534">
    <property type="component" value="Unassembled WGS sequence"/>
</dbReference>
<comment type="subcellular location">
    <subcellularLocation>
        <location evidence="1">Membrane</location>
        <topology evidence="1">Multi-pass membrane protein</topology>
    </subcellularLocation>
</comment>
<dbReference type="InterPro" id="IPR050829">
    <property type="entry name" value="CorA_MIT"/>
</dbReference>
<evidence type="ECO:0000256" key="2">
    <source>
        <dbReference type="ARBA" id="ARBA00022692"/>
    </source>
</evidence>
<dbReference type="Gene3D" id="1.20.58.340">
    <property type="entry name" value="Magnesium transport protein CorA, transmembrane region"/>
    <property type="match status" value="1"/>
</dbReference>
<keyword evidence="4 6" id="KW-0472">Membrane</keyword>
<dbReference type="Pfam" id="PF01544">
    <property type="entry name" value="CorA"/>
    <property type="match status" value="1"/>
</dbReference>
<dbReference type="SUPFAM" id="SSF144083">
    <property type="entry name" value="Magnesium transport protein CorA, transmembrane region"/>
    <property type="match status" value="1"/>
</dbReference>
<evidence type="ECO:0000256" key="3">
    <source>
        <dbReference type="ARBA" id="ARBA00022989"/>
    </source>
</evidence>
<feature type="transmembrane region" description="Helical" evidence="6">
    <location>
        <begin position="507"/>
        <end position="526"/>
    </location>
</feature>
<evidence type="ECO:0000256" key="5">
    <source>
        <dbReference type="SAM" id="MobiDB-lite"/>
    </source>
</evidence>
<comment type="caution">
    <text evidence="7">The sequence shown here is derived from an EMBL/GenBank/DDBJ whole genome shotgun (WGS) entry which is preliminary data.</text>
</comment>
<evidence type="ECO:0000313" key="7">
    <source>
        <dbReference type="EMBL" id="CAF9921674.1"/>
    </source>
</evidence>
<sequence>MRPYNPAATESNEHSEIPRCDAIGSTEHIDLPHSDPLPNDEQLDSSKSNAIEKYKRLGFFDSGEPTTSRQSPGQTATDELWDILEAETGYSSYVDYLRAYSANSPYLEKLLRSLTSIEHGWNKHHIFTILDLSLDENQTRVVPRCESTSVTSILTNLRQPPANVAVQVVLWNAAAGYHNQDVVNALGLGLKLNPRFLEAVDSRRKSRHLDSRHVIIGDVVATVVRHYIPEQLDEVPIVLIARLRWVAPLESPCGPTVADTIEEDIGDVLPFQYPAAETHPFKAHPPTVQQFIEIGERVNFAGRHDHPNYTHLLKWCLQNDDDEQESGVNVTSLLLKPLVALLYLSIFQIRNYCGIVRRQYEDLQMSEDAERDKIISSLPEHRFRLRAMVEDSKDDLNHLPKYISSQISVDMLSNRSWLKVEEDLKRIHQEASRLETQIRDLLQLQVGEWALQESKKSIELSNRQIEEGKRVKIFTILAFVYVPLNLATSIFGMNLSELNGSGKSLRVFLVTVMIALVITWSSWFLIEESNKDTNWDAAPTWVDSLDVEVWCLVAHSNQQRRSTEAPKSSQRIDCL</sequence>
<dbReference type="GO" id="GO:0016020">
    <property type="term" value="C:membrane"/>
    <property type="evidence" value="ECO:0007669"/>
    <property type="project" value="UniProtKB-SubCell"/>
</dbReference>
<dbReference type="EMBL" id="CAJPDT010000028">
    <property type="protein sequence ID" value="CAF9921674.1"/>
    <property type="molecule type" value="Genomic_DNA"/>
</dbReference>
<dbReference type="OrthoDB" id="3231000at2759"/>
<dbReference type="InterPro" id="IPR002523">
    <property type="entry name" value="MgTranspt_CorA/ZnTranspt_ZntB"/>
</dbReference>
<feature type="transmembrane region" description="Helical" evidence="6">
    <location>
        <begin position="473"/>
        <end position="495"/>
    </location>
</feature>
<reference evidence="7" key="1">
    <citation type="submission" date="2021-03" db="EMBL/GenBank/DDBJ databases">
        <authorList>
            <person name="Tagirdzhanova G."/>
        </authorList>
    </citation>
    <scope>NUCLEOTIDE SEQUENCE</scope>
</reference>